<dbReference type="GeneID" id="110420274"/>
<dbReference type="InterPro" id="IPR011990">
    <property type="entry name" value="TPR-like_helical_dom_sf"/>
</dbReference>
<dbReference type="PANTHER" id="PTHR47868:SF2">
    <property type="entry name" value="OS05G0457700 PROTEIN"/>
    <property type="match status" value="1"/>
</dbReference>
<keyword evidence="1" id="KW-1185">Reference proteome</keyword>
<dbReference type="GO" id="GO:0005739">
    <property type="term" value="C:mitochondrion"/>
    <property type="evidence" value="ECO:0007669"/>
    <property type="project" value="TreeGrafter"/>
</dbReference>
<dbReference type="OrthoDB" id="1892356at2759"/>
<dbReference type="SUPFAM" id="SSF48452">
    <property type="entry name" value="TPR-like"/>
    <property type="match status" value="1"/>
</dbReference>
<evidence type="ECO:0000313" key="2">
    <source>
        <dbReference type="RefSeq" id="XP_021289205.1"/>
    </source>
</evidence>
<dbReference type="Pfam" id="PF13374">
    <property type="entry name" value="TPR_10"/>
    <property type="match status" value="1"/>
</dbReference>
<proteinExistence type="predicted"/>
<evidence type="ECO:0000313" key="1">
    <source>
        <dbReference type="Proteomes" id="UP000504621"/>
    </source>
</evidence>
<dbReference type="PANTHER" id="PTHR47868">
    <property type="entry name" value="OS05G0457700 PROTEIN"/>
    <property type="match status" value="1"/>
</dbReference>
<name>A0A6J1AQQ3_9ROSI</name>
<protein>
    <submittedName>
        <fullName evidence="2">Uncharacterized protein LOC110420274</fullName>
    </submittedName>
</protein>
<reference evidence="2" key="1">
    <citation type="submission" date="2025-08" db="UniProtKB">
        <authorList>
            <consortium name="RefSeq"/>
        </authorList>
    </citation>
    <scope>IDENTIFICATION</scope>
    <source>
        <tissue evidence="2">Leaf</tissue>
    </source>
</reference>
<dbReference type="Gene3D" id="1.25.40.10">
    <property type="entry name" value="Tetratricopeptide repeat domain"/>
    <property type="match status" value="2"/>
</dbReference>
<dbReference type="Proteomes" id="UP000504621">
    <property type="component" value="Unplaced"/>
</dbReference>
<gene>
    <name evidence="2" type="primary">LOC110420274</name>
</gene>
<organism evidence="1 2">
    <name type="scientific">Herrania umbratica</name>
    <dbReference type="NCBI Taxonomy" id="108875"/>
    <lineage>
        <taxon>Eukaryota</taxon>
        <taxon>Viridiplantae</taxon>
        <taxon>Streptophyta</taxon>
        <taxon>Embryophyta</taxon>
        <taxon>Tracheophyta</taxon>
        <taxon>Spermatophyta</taxon>
        <taxon>Magnoliopsida</taxon>
        <taxon>eudicotyledons</taxon>
        <taxon>Gunneridae</taxon>
        <taxon>Pentapetalae</taxon>
        <taxon>rosids</taxon>
        <taxon>malvids</taxon>
        <taxon>Malvales</taxon>
        <taxon>Malvaceae</taxon>
        <taxon>Byttnerioideae</taxon>
        <taxon>Herrania</taxon>
    </lineage>
</organism>
<accession>A0A6J1AQQ3</accession>
<dbReference type="AlphaFoldDB" id="A0A6J1AQQ3"/>
<sequence length="420" mass="46169">MIHAAAKLSRSAIAVCRNSRMGHISRTSSQPLRFLHDGINGPSANPVAVQMINYALSHARSQKSDESYAQGMLILEQCLSTQSSESDGQFAQNSIGTVLLAMSTLLYERGSFEEAIEKLRRVQDLTQSSLGVRVAATEALVGLYLQQGQDDTSSVLADKCLELLDKDDLKSIARAKAVKGLVELVNGNLESATSFFQGLQDNEDCNGTVALSYGEFLHATQNFSLAKELYQKIIEGVLRKEDFSDTNSLAVCNMAPDEVLLAATFALGQLESHMGNFGAAEEILTKALTKTEEYFGSHHPKVGLVLTCIALMFRTKARQEHSSAHLIQEGLYRRALEFLKAPPLESKETKLDRRDISALARGGYAEVLCVQQNRKTEGEKMKTWAEAAWRNRRMSLADALDISEPSNKVPVIDARISRVL</sequence>
<dbReference type="RefSeq" id="XP_021289205.1">
    <property type="nucleotide sequence ID" value="XM_021433530.1"/>
</dbReference>